<feature type="transmembrane region" description="Helical" evidence="5">
    <location>
        <begin position="50"/>
        <end position="73"/>
    </location>
</feature>
<evidence type="ECO:0000256" key="4">
    <source>
        <dbReference type="ARBA" id="ARBA00040840"/>
    </source>
</evidence>
<dbReference type="RefSeq" id="XP_003742063.1">
    <property type="nucleotide sequence ID" value="XM_003742015.2"/>
</dbReference>
<feature type="transmembrane region" description="Helical" evidence="5">
    <location>
        <begin position="392"/>
        <end position="414"/>
    </location>
</feature>
<evidence type="ECO:0000256" key="1">
    <source>
        <dbReference type="ARBA" id="ARBA00022692"/>
    </source>
</evidence>
<keyword evidence="6" id="KW-1185">Reference proteome</keyword>
<dbReference type="GeneID" id="100907419"/>
<dbReference type="GO" id="GO:0022857">
    <property type="term" value="F:transmembrane transporter activity"/>
    <property type="evidence" value="ECO:0007669"/>
    <property type="project" value="InterPro"/>
</dbReference>
<dbReference type="AlphaFoldDB" id="A0AAJ6VXG7"/>
<evidence type="ECO:0000313" key="6">
    <source>
        <dbReference type="Proteomes" id="UP000694867"/>
    </source>
</evidence>
<keyword evidence="2 5" id="KW-1133">Transmembrane helix</keyword>
<feature type="transmembrane region" description="Helical" evidence="5">
    <location>
        <begin position="141"/>
        <end position="161"/>
    </location>
</feature>
<dbReference type="PROSITE" id="PS51257">
    <property type="entry name" value="PROKAR_LIPOPROTEIN"/>
    <property type="match status" value="1"/>
</dbReference>
<dbReference type="Gene3D" id="1.20.1250.20">
    <property type="entry name" value="MFS general substrate transporter like domains"/>
    <property type="match status" value="2"/>
</dbReference>
<evidence type="ECO:0000256" key="3">
    <source>
        <dbReference type="ARBA" id="ARBA00023136"/>
    </source>
</evidence>
<feature type="transmembrane region" description="Helical" evidence="5">
    <location>
        <begin position="276"/>
        <end position="298"/>
    </location>
</feature>
<feature type="transmembrane region" description="Helical" evidence="5">
    <location>
        <begin position="366"/>
        <end position="386"/>
    </location>
</feature>
<dbReference type="KEGG" id="goe:100907419"/>
<feature type="transmembrane region" description="Helical" evidence="5">
    <location>
        <begin position="12"/>
        <end position="38"/>
    </location>
</feature>
<evidence type="ECO:0000256" key="2">
    <source>
        <dbReference type="ARBA" id="ARBA00022989"/>
    </source>
</evidence>
<organism evidence="6 7">
    <name type="scientific">Galendromus occidentalis</name>
    <name type="common">western predatory mite</name>
    <dbReference type="NCBI Taxonomy" id="34638"/>
    <lineage>
        <taxon>Eukaryota</taxon>
        <taxon>Metazoa</taxon>
        <taxon>Ecdysozoa</taxon>
        <taxon>Arthropoda</taxon>
        <taxon>Chelicerata</taxon>
        <taxon>Arachnida</taxon>
        <taxon>Acari</taxon>
        <taxon>Parasitiformes</taxon>
        <taxon>Mesostigmata</taxon>
        <taxon>Gamasina</taxon>
        <taxon>Phytoseioidea</taxon>
        <taxon>Phytoseiidae</taxon>
        <taxon>Typhlodrominae</taxon>
        <taxon>Galendromus</taxon>
    </lineage>
</organism>
<dbReference type="PANTHER" id="PTHR23121">
    <property type="entry name" value="SODIUM-DEPENDENT GLUCOSE TRANSPORTER 1"/>
    <property type="match status" value="1"/>
</dbReference>
<gene>
    <name evidence="7" type="primary">LOC100907419</name>
</gene>
<feature type="transmembrane region" description="Helical" evidence="5">
    <location>
        <begin position="80"/>
        <end position="100"/>
    </location>
</feature>
<feature type="transmembrane region" description="Helical" evidence="5">
    <location>
        <begin position="234"/>
        <end position="252"/>
    </location>
</feature>
<keyword evidence="3 5" id="KW-0472">Membrane</keyword>
<protein>
    <recommendedName>
        <fullName evidence="4">Major facilitator superfamily domain-containing protein 4A</fullName>
    </recommendedName>
</protein>
<dbReference type="Pfam" id="PF07690">
    <property type="entry name" value="MFS_1"/>
    <property type="match status" value="1"/>
</dbReference>
<dbReference type="Proteomes" id="UP000694867">
    <property type="component" value="Unplaced"/>
</dbReference>
<feature type="transmembrane region" description="Helical" evidence="5">
    <location>
        <begin position="305"/>
        <end position="324"/>
    </location>
</feature>
<proteinExistence type="predicted"/>
<feature type="transmembrane region" description="Helical" evidence="5">
    <location>
        <begin position="330"/>
        <end position="354"/>
    </location>
</feature>
<keyword evidence="7" id="KW-0762">Sugar transport</keyword>
<keyword evidence="1 5" id="KW-0812">Transmembrane</keyword>
<dbReference type="InterPro" id="IPR036259">
    <property type="entry name" value="MFS_trans_sf"/>
</dbReference>
<accession>A0AAJ6VXG7</accession>
<dbReference type="PANTHER" id="PTHR23121:SF10">
    <property type="entry name" value="MAJOR FACILITATOR SUPERFAMILY DOMAIN-CONTAINING PROTEIN 4A"/>
    <property type="match status" value="1"/>
</dbReference>
<evidence type="ECO:0000313" key="7">
    <source>
        <dbReference type="RefSeq" id="XP_003742063.1"/>
    </source>
</evidence>
<dbReference type="InterPro" id="IPR011701">
    <property type="entry name" value="MFS"/>
</dbReference>
<feature type="transmembrane region" description="Helical" evidence="5">
    <location>
        <begin position="106"/>
        <end position="129"/>
    </location>
</feature>
<feature type="transmembrane region" description="Helical" evidence="5">
    <location>
        <begin position="190"/>
        <end position="213"/>
    </location>
</feature>
<sequence length="440" mass="47556">MLKLRASPALVAIFQTVNLNLLVFGLGCIFGLTGATLIDLGHVYSTSSKTVSFIITSRGLGSIAFCLLGGTIYHYFNMQLVMIVSLIVLAIGLGLTPLLGSLTTCHIFTFFVGGGIGLVESAINFWIFAIWKERSGPIFQFLNFCFGFGGVVAPFLAAPFLTTVEIPVNVTLSELSDMAVPSMVGETKVFVPYLIIGGVFAGIAALFIASFLMDKSNIGVSDSDANDSTCSRQWQLLMIATFCLYVLTIVSQEQTYVSMLALFVVQHLDFSKSNSVYISAAFWIFFTSSRVIATIVSLKMSPRSMLVTCHLLVFLATGVLCLLVDSASQVVWICTAIVGFGVSPMFPSALTHVLQYVHLNQSHSALIMMCVCIGGMVPPILVGPFIDDRPIAFVYVNFAIALFSATALVVLLILPRGKKVRPSMVKNDVSVDETKNEFVS</sequence>
<evidence type="ECO:0000256" key="5">
    <source>
        <dbReference type="SAM" id="Phobius"/>
    </source>
</evidence>
<name>A0AAJ6VXG7_9ACAR</name>
<reference evidence="7" key="1">
    <citation type="submission" date="2025-08" db="UniProtKB">
        <authorList>
            <consortium name="RefSeq"/>
        </authorList>
    </citation>
    <scope>IDENTIFICATION</scope>
</reference>
<keyword evidence="7" id="KW-0813">Transport</keyword>
<dbReference type="SUPFAM" id="SSF103473">
    <property type="entry name" value="MFS general substrate transporter"/>
    <property type="match status" value="1"/>
</dbReference>